<feature type="region of interest" description="Disordered" evidence="1">
    <location>
        <begin position="67"/>
        <end position="101"/>
    </location>
</feature>
<organism evidence="2 3">
    <name type="scientific">Kitasatospora kazusensis</name>
    <dbReference type="NCBI Taxonomy" id="407974"/>
    <lineage>
        <taxon>Bacteria</taxon>
        <taxon>Bacillati</taxon>
        <taxon>Actinomycetota</taxon>
        <taxon>Actinomycetes</taxon>
        <taxon>Kitasatosporales</taxon>
        <taxon>Streptomycetaceae</taxon>
        <taxon>Kitasatospora</taxon>
    </lineage>
</organism>
<comment type="caution">
    <text evidence="2">The sequence shown here is derived from an EMBL/GenBank/DDBJ whole genome shotgun (WGS) entry which is preliminary data.</text>
</comment>
<dbReference type="EMBL" id="BAAANT010000021">
    <property type="protein sequence ID" value="GAA2147194.1"/>
    <property type="molecule type" value="Genomic_DNA"/>
</dbReference>
<name>A0ABN2ZTG1_9ACTN</name>
<dbReference type="Proteomes" id="UP001422759">
    <property type="component" value="Unassembled WGS sequence"/>
</dbReference>
<evidence type="ECO:0000313" key="2">
    <source>
        <dbReference type="EMBL" id="GAA2147194.1"/>
    </source>
</evidence>
<feature type="compositionally biased region" description="Basic and acidic residues" evidence="1">
    <location>
        <begin position="91"/>
        <end position="101"/>
    </location>
</feature>
<reference evidence="2 3" key="1">
    <citation type="journal article" date="2019" name="Int. J. Syst. Evol. Microbiol.">
        <title>The Global Catalogue of Microorganisms (GCM) 10K type strain sequencing project: providing services to taxonomists for standard genome sequencing and annotation.</title>
        <authorList>
            <consortium name="The Broad Institute Genomics Platform"/>
            <consortium name="The Broad Institute Genome Sequencing Center for Infectious Disease"/>
            <person name="Wu L."/>
            <person name="Ma J."/>
        </authorList>
    </citation>
    <scope>NUCLEOTIDE SEQUENCE [LARGE SCALE GENOMIC DNA]</scope>
    <source>
        <strain evidence="2 3">JCM 14560</strain>
    </source>
</reference>
<gene>
    <name evidence="2" type="ORF">GCM10009760_37750</name>
</gene>
<accession>A0ABN2ZTG1</accession>
<evidence type="ECO:0000256" key="1">
    <source>
        <dbReference type="SAM" id="MobiDB-lite"/>
    </source>
</evidence>
<keyword evidence="3" id="KW-1185">Reference proteome</keyword>
<evidence type="ECO:0000313" key="3">
    <source>
        <dbReference type="Proteomes" id="UP001422759"/>
    </source>
</evidence>
<proteinExistence type="predicted"/>
<protein>
    <submittedName>
        <fullName evidence="2">Uncharacterized protein</fullName>
    </submittedName>
</protein>
<sequence length="114" mass="12495">MRLPDRPTGPASASDVRSVRFRSRDQLFLYRPFLVFSVSAGSPGVNPPEPVGARCARCATTIPFRLQEAPMSENINTAPEQDETETPEVSAHQESKSERIDQVVGQAFAEGHVI</sequence>